<protein>
    <submittedName>
        <fullName evidence="1">Uncharacterized protein</fullName>
    </submittedName>
</protein>
<sequence>MQQKEPYILLQQSIMQPTFVFDFSKIYVGPSLYRKYYQLLTFYHHDLQPNQNLKILRALLYYFFYNKDQDSSCSSNKERFFSEQPNVRIQEHHNNGQALQLQKLNLVLFE</sequence>
<reference evidence="1" key="1">
    <citation type="submission" date="2014-05" db="EMBL/GenBank/DDBJ databases">
        <authorList>
            <person name="Chronopoulou M."/>
        </authorList>
    </citation>
    <scope>NUCLEOTIDE SEQUENCE</scope>
    <source>
        <tissue evidence="1">Whole organism</tissue>
    </source>
</reference>
<organism evidence="1">
    <name type="scientific">Lepeophtheirus salmonis</name>
    <name type="common">Salmon louse</name>
    <name type="synonym">Caligus salmonis</name>
    <dbReference type="NCBI Taxonomy" id="72036"/>
    <lineage>
        <taxon>Eukaryota</taxon>
        <taxon>Metazoa</taxon>
        <taxon>Ecdysozoa</taxon>
        <taxon>Arthropoda</taxon>
        <taxon>Crustacea</taxon>
        <taxon>Multicrustacea</taxon>
        <taxon>Hexanauplia</taxon>
        <taxon>Copepoda</taxon>
        <taxon>Siphonostomatoida</taxon>
        <taxon>Caligidae</taxon>
        <taxon>Lepeophtheirus</taxon>
    </lineage>
</organism>
<name>A0A0K2V896_LEPSM</name>
<evidence type="ECO:0000313" key="1">
    <source>
        <dbReference type="EMBL" id="CDW46714.1"/>
    </source>
</evidence>
<dbReference type="AlphaFoldDB" id="A0A0K2V896"/>
<accession>A0A0K2V896</accession>
<dbReference type="EMBL" id="HACA01029353">
    <property type="protein sequence ID" value="CDW46714.1"/>
    <property type="molecule type" value="Transcribed_RNA"/>
</dbReference>
<proteinExistence type="predicted"/>